<protein>
    <submittedName>
        <fullName evidence="1">Uncharacterized protein</fullName>
    </submittedName>
</protein>
<reference evidence="1 2" key="1">
    <citation type="submission" date="2017-09" db="EMBL/GenBank/DDBJ databases">
        <authorList>
            <person name="Lee N."/>
            <person name="Cho B.-K."/>
        </authorList>
    </citation>
    <scope>NUCLEOTIDE SEQUENCE [LARGE SCALE GENOMIC DNA]</scope>
    <source>
        <strain evidence="1 2">ATCC 13740</strain>
    </source>
</reference>
<dbReference type="GeneID" id="91420136"/>
<dbReference type="KEGG" id="scoe:CP976_29230"/>
<gene>
    <name evidence="1" type="ORF">CP976_29230</name>
</gene>
<accession>A0A5J6I895</accession>
<evidence type="ECO:0000313" key="2">
    <source>
        <dbReference type="Proteomes" id="UP000326598"/>
    </source>
</evidence>
<name>A0A5J6I895_STRC4</name>
<proteinExistence type="predicted"/>
<dbReference type="EMBL" id="CP023694">
    <property type="protein sequence ID" value="QEV27792.1"/>
    <property type="molecule type" value="Genomic_DNA"/>
</dbReference>
<organism evidence="1 2">
    <name type="scientific">Streptomyces coeruleorubidus</name>
    <dbReference type="NCBI Taxonomy" id="116188"/>
    <lineage>
        <taxon>Bacteria</taxon>
        <taxon>Bacillati</taxon>
        <taxon>Actinomycetota</taxon>
        <taxon>Actinomycetes</taxon>
        <taxon>Kitasatosporales</taxon>
        <taxon>Streptomycetaceae</taxon>
        <taxon>Streptomyces</taxon>
    </lineage>
</organism>
<sequence length="622" mass="67186">MAISPTEVSTTLFTPIDGDAEYAEAVARFLASPRPESVPVWVNGRADLLSAMQLAAGLYGGIARPAPYERGVLLGADEVPAGLRSLIGPLAHHWLDEEELSGRLLDEGTPGSRSLLVVAVYSRLTSDPVLELVRRAHRSGGRQVGFLTGRDAASMAWFTAKQFCLPDPAVDASGLFTSTDRPDALGKVQVYDDRALERQDIGARLLEGRWRRVLLQGHGRDDSINLADFTVCGLNPAAPRRPELLGPRCAYGPDCYKPREKLIPLNRVQAVEVVLSSCNNGPFADAVAYDPRYQLLLNAIDGAARDVVAAPTVHDSARPENAIWMRAAEAEAPSAPSLNATITDAQPDPAYWHFGMADDRGTRPDPAPQEPDPLVLSTSSRLTAYLAGGLLPARHPLRPRLTKLAGKAERWVTRQATAAEGSSAILRGLSDDLQSLDHAITAEIVGNPETEFTDCHAYFGQRSSIDPESVCNVRCHCGRIARQFVKRALVPTALDTVVTVCVRCGDMAYRLADSPELRVEASEEVSAGGTLRARVQVRAARRGPVRLGVFVPRHLRSDCTVTPEQRKVRAAGGQWHEVEFSLVVDAGAHPQAYYFTAFAVQDLGLSVARWDFGVLPAAGPSA</sequence>
<dbReference type="RefSeq" id="WP_150483012.1">
    <property type="nucleotide sequence ID" value="NZ_BMTB01000004.1"/>
</dbReference>
<evidence type="ECO:0000313" key="1">
    <source>
        <dbReference type="EMBL" id="QEV27792.1"/>
    </source>
</evidence>
<dbReference type="AlphaFoldDB" id="A0A5J6I895"/>
<dbReference type="Proteomes" id="UP000326598">
    <property type="component" value="Chromosome"/>
</dbReference>